<proteinExistence type="predicted"/>
<dbReference type="PANTHER" id="PTHR37305:SF1">
    <property type="entry name" value="MEMBRANE PROTEIN"/>
    <property type="match status" value="1"/>
</dbReference>
<dbReference type="RefSeq" id="WP_034237874.1">
    <property type="nucleotide sequence ID" value="NZ_AQRA01000001.1"/>
</dbReference>
<evidence type="ECO:0000313" key="2">
    <source>
        <dbReference type="EMBL" id="EZH75410.1"/>
    </source>
</evidence>
<gene>
    <name evidence="2" type="ORF">ATO12_01130</name>
</gene>
<feature type="transmembrane region" description="Helical" evidence="1">
    <location>
        <begin position="21"/>
        <end position="46"/>
    </location>
</feature>
<feature type="transmembrane region" description="Helical" evidence="1">
    <location>
        <begin position="109"/>
        <end position="134"/>
    </location>
</feature>
<feature type="transmembrane region" description="Helical" evidence="1">
    <location>
        <begin position="185"/>
        <end position="205"/>
    </location>
</feature>
<keyword evidence="1" id="KW-0472">Membrane</keyword>
<dbReference type="Proteomes" id="UP000023541">
    <property type="component" value="Unassembled WGS sequence"/>
</dbReference>
<dbReference type="AlphaFoldDB" id="A0A023BZI3"/>
<keyword evidence="3" id="KW-1185">Reference proteome</keyword>
<dbReference type="PANTHER" id="PTHR37305">
    <property type="entry name" value="INTEGRAL MEMBRANE PROTEIN-RELATED"/>
    <property type="match status" value="1"/>
</dbReference>
<name>A0A023BZI3_9FLAO</name>
<keyword evidence="1" id="KW-1133">Transmembrane helix</keyword>
<protein>
    <recommendedName>
        <fullName evidence="4">ABC transporter permease</fullName>
    </recommendedName>
</protein>
<dbReference type="EMBL" id="AQRA01000001">
    <property type="protein sequence ID" value="EZH75410.1"/>
    <property type="molecule type" value="Genomic_DNA"/>
</dbReference>
<evidence type="ECO:0008006" key="4">
    <source>
        <dbReference type="Google" id="ProtNLM"/>
    </source>
</evidence>
<dbReference type="Pfam" id="PF12730">
    <property type="entry name" value="ABC2_membrane_4"/>
    <property type="match status" value="1"/>
</dbReference>
<dbReference type="STRING" id="1317122.ATO12_01130"/>
<dbReference type="CDD" id="cd21809">
    <property type="entry name" value="ABC-2_lan_permease-like"/>
    <property type="match status" value="1"/>
</dbReference>
<feature type="transmembrane region" description="Helical" evidence="1">
    <location>
        <begin position="66"/>
        <end position="88"/>
    </location>
</feature>
<reference evidence="2 3" key="1">
    <citation type="submission" date="2014-04" db="EMBL/GenBank/DDBJ databases">
        <title>Aquimarina sp. 22II-S11-z7 Genome Sequencing.</title>
        <authorList>
            <person name="Lai Q."/>
        </authorList>
    </citation>
    <scope>NUCLEOTIDE SEQUENCE [LARGE SCALE GENOMIC DNA]</scope>
    <source>
        <strain evidence="2 3">22II-S11-z7</strain>
    </source>
</reference>
<comment type="caution">
    <text evidence="2">The sequence shown here is derived from an EMBL/GenBank/DDBJ whole genome shotgun (WGS) entry which is preliminary data.</text>
</comment>
<feature type="transmembrane region" description="Helical" evidence="1">
    <location>
        <begin position="232"/>
        <end position="256"/>
    </location>
</feature>
<sequence>MTTTTFYFKSLRNETLKLKHTFALWLTAICALLIPLLFFIVYIVKWEKLIPAEGVNPWNKFANEQIANSLPALVPLFIVLITSLIIQVEHKATAIKHLFALPIPKWSVYFGKLSIVIATVFVTYTMYYGLILLNGNVLGSIRPQLNFSEFSPEYVFHIKILFRSFVSVLGILAIQFWLSFRFKNFIIPLGVGMVLVIVGLIAARAPESIYFPYSYSMISMNPLDEKTSDLNLFWWFPTVSWYSLGYFVVFAIAGFFDIKRMNVK</sequence>
<dbReference type="OrthoDB" id="5946463at2"/>
<dbReference type="eggNOG" id="COG4200">
    <property type="taxonomic scope" value="Bacteria"/>
</dbReference>
<evidence type="ECO:0000256" key="1">
    <source>
        <dbReference type="SAM" id="Phobius"/>
    </source>
</evidence>
<accession>A0A023BZI3</accession>
<organism evidence="2 3">
    <name type="scientific">Aquimarina atlantica</name>
    <dbReference type="NCBI Taxonomy" id="1317122"/>
    <lineage>
        <taxon>Bacteria</taxon>
        <taxon>Pseudomonadati</taxon>
        <taxon>Bacteroidota</taxon>
        <taxon>Flavobacteriia</taxon>
        <taxon>Flavobacteriales</taxon>
        <taxon>Flavobacteriaceae</taxon>
        <taxon>Aquimarina</taxon>
    </lineage>
</organism>
<keyword evidence="1" id="KW-0812">Transmembrane</keyword>
<feature type="transmembrane region" description="Helical" evidence="1">
    <location>
        <begin position="154"/>
        <end position="178"/>
    </location>
</feature>
<evidence type="ECO:0000313" key="3">
    <source>
        <dbReference type="Proteomes" id="UP000023541"/>
    </source>
</evidence>